<name>A0A418NXQ6_9SPHN</name>
<evidence type="ECO:0000256" key="1">
    <source>
        <dbReference type="SAM" id="Phobius"/>
    </source>
</evidence>
<dbReference type="Proteomes" id="UP000286576">
    <property type="component" value="Unassembled WGS sequence"/>
</dbReference>
<evidence type="ECO:0000313" key="4">
    <source>
        <dbReference type="Proteomes" id="UP000286576"/>
    </source>
</evidence>
<keyword evidence="4" id="KW-1185">Reference proteome</keyword>
<dbReference type="OrthoDB" id="7390525at2"/>
<protein>
    <submittedName>
        <fullName evidence="3">DUF2062 domain-containing protein</fullName>
    </submittedName>
</protein>
<proteinExistence type="predicted"/>
<feature type="transmembrane region" description="Helical" evidence="1">
    <location>
        <begin position="39"/>
        <end position="60"/>
    </location>
</feature>
<sequence>MPRREEMAKNRWLAPLASTIARSELWRFNRRSVPRGVALGVFAAFIIPLGQTFLAVLLALPSRANLPLAAVTTLITNPFTVAFWAVVAHRLGVFVLKIDDATTGMANEHVQSTWFQSFAQWAEIAGVAAFGFVILAVVGAAIGYLVASFVWRFVVARKWIQRRGKFKTAQPAE</sequence>
<dbReference type="PANTHER" id="PTHR40547">
    <property type="entry name" value="SLL0298 PROTEIN"/>
    <property type="match status" value="1"/>
</dbReference>
<organism evidence="3 4">
    <name type="scientific">Aurantiacibacter zhengii</name>
    <dbReference type="NCBI Taxonomy" id="2307003"/>
    <lineage>
        <taxon>Bacteria</taxon>
        <taxon>Pseudomonadati</taxon>
        <taxon>Pseudomonadota</taxon>
        <taxon>Alphaproteobacteria</taxon>
        <taxon>Sphingomonadales</taxon>
        <taxon>Erythrobacteraceae</taxon>
        <taxon>Aurantiacibacter</taxon>
    </lineage>
</organism>
<evidence type="ECO:0000313" key="3">
    <source>
        <dbReference type="EMBL" id="RIV89394.1"/>
    </source>
</evidence>
<feature type="domain" description="DUF2062" evidence="2">
    <location>
        <begin position="15"/>
        <end position="159"/>
    </location>
</feature>
<dbReference type="EMBL" id="QXFL01000001">
    <property type="protein sequence ID" value="RIV89394.1"/>
    <property type="molecule type" value="Genomic_DNA"/>
</dbReference>
<dbReference type="PANTHER" id="PTHR40547:SF1">
    <property type="entry name" value="SLL0298 PROTEIN"/>
    <property type="match status" value="1"/>
</dbReference>
<keyword evidence="1" id="KW-0472">Membrane</keyword>
<feature type="transmembrane region" description="Helical" evidence="1">
    <location>
        <begin position="124"/>
        <end position="155"/>
    </location>
</feature>
<keyword evidence="1" id="KW-1133">Transmembrane helix</keyword>
<feature type="transmembrane region" description="Helical" evidence="1">
    <location>
        <begin position="67"/>
        <end position="87"/>
    </location>
</feature>
<comment type="caution">
    <text evidence="3">The sequence shown here is derived from an EMBL/GenBank/DDBJ whole genome shotgun (WGS) entry which is preliminary data.</text>
</comment>
<dbReference type="AlphaFoldDB" id="A0A418NXQ6"/>
<keyword evidence="1" id="KW-0812">Transmembrane</keyword>
<accession>A0A418NXQ6</accession>
<dbReference type="InterPro" id="IPR018639">
    <property type="entry name" value="DUF2062"/>
</dbReference>
<dbReference type="Pfam" id="PF09835">
    <property type="entry name" value="DUF2062"/>
    <property type="match status" value="1"/>
</dbReference>
<gene>
    <name evidence="3" type="ORF">D2V07_02510</name>
</gene>
<reference evidence="3 4" key="1">
    <citation type="submission" date="2018-08" db="EMBL/GenBank/DDBJ databases">
        <title>Erythrobacter zhengii sp.nov., a bacterium isolated from deep-sea sediment.</title>
        <authorList>
            <person name="Fang C."/>
            <person name="Wu Y.-H."/>
            <person name="Sun C."/>
            <person name="Wang H."/>
            <person name="Cheng H."/>
            <person name="Meng F.-X."/>
            <person name="Wang C.-S."/>
            <person name="Xu X.-W."/>
        </authorList>
    </citation>
    <scope>NUCLEOTIDE SEQUENCE [LARGE SCALE GENOMIC DNA]</scope>
    <source>
        <strain evidence="3 4">V18</strain>
    </source>
</reference>
<evidence type="ECO:0000259" key="2">
    <source>
        <dbReference type="Pfam" id="PF09835"/>
    </source>
</evidence>